<dbReference type="PROSITE" id="PS51318">
    <property type="entry name" value="TAT"/>
    <property type="match status" value="1"/>
</dbReference>
<dbReference type="Gene3D" id="3.40.190.10">
    <property type="entry name" value="Periplasmic binding protein-like II"/>
    <property type="match status" value="2"/>
</dbReference>
<keyword evidence="3" id="KW-1185">Reference proteome</keyword>
<dbReference type="EMBL" id="BONJ01000017">
    <property type="protein sequence ID" value="GIG14923.1"/>
    <property type="molecule type" value="Genomic_DNA"/>
</dbReference>
<feature type="chain" id="PRO_5038843757" evidence="1">
    <location>
        <begin position="29"/>
        <end position="468"/>
    </location>
</feature>
<sequence length="468" mass="51329">MNLAMNRRRLLGTAGLTALGLTAPGLLAACAGEEEPIVPGDNAQGKIDLWIDVQGDANQKYFTDNVVGNFEKARPKIDLNATFYKGEDLRRLIQTSLQAKSGPDVVRGPSATQTIAWSRAHILADLTPYAKKFGWESKLATWAMQAFTNDGKLYALPMRVDTMLLYYNKSLFATNGWQTPTNRSELEAIAADAHGKGIVPFGSSNVDWKAAGEWLMTVFWNHYSGPDALHQALSGQIQFTDPVFVEAVELVKSYFDKGWIAGGTDKYFSVPSTEIGANFGKGTVAMVPQGNWFMSQVGQYFGAKAKNDNEWDWMPMPALRQEVKYPLFEIGIGGSLAVNAASKNKDAAAEYLDWYYGDKAAALKRMADVPSTYNIPVDFADADIPSTIDARAGRVLTSVNKAVATGDYGYVTWTWWPPKTDVFIYEGLEQVLTGKLTPAQYCQQLADKFKAEKAEGNIPPLPARGPAK</sequence>
<name>A0A8J3LB38_9ACTN</name>
<feature type="signal peptide" evidence="1">
    <location>
        <begin position="1"/>
        <end position="28"/>
    </location>
</feature>
<dbReference type="RefSeq" id="WP_166378531.1">
    <property type="nucleotide sequence ID" value="NZ_BAAATT010000007.1"/>
</dbReference>
<dbReference type="InterPro" id="IPR006311">
    <property type="entry name" value="TAT_signal"/>
</dbReference>
<dbReference type="SUPFAM" id="SSF53850">
    <property type="entry name" value="Periplasmic binding protein-like II"/>
    <property type="match status" value="1"/>
</dbReference>
<dbReference type="Pfam" id="PF01547">
    <property type="entry name" value="SBP_bac_1"/>
    <property type="match status" value="1"/>
</dbReference>
<protein>
    <submittedName>
        <fullName evidence="2">ABC transporter substrate-binding protein</fullName>
    </submittedName>
</protein>
<reference evidence="2" key="1">
    <citation type="submission" date="2021-01" db="EMBL/GenBank/DDBJ databases">
        <title>Whole genome shotgun sequence of Catellatospora methionotrophica NBRC 14553.</title>
        <authorList>
            <person name="Komaki H."/>
            <person name="Tamura T."/>
        </authorList>
    </citation>
    <scope>NUCLEOTIDE SEQUENCE</scope>
    <source>
        <strain evidence="2">NBRC 14553</strain>
    </source>
</reference>
<dbReference type="InterPro" id="IPR050490">
    <property type="entry name" value="Bact_solute-bd_prot1"/>
</dbReference>
<dbReference type="PANTHER" id="PTHR43649:SF12">
    <property type="entry name" value="DIACETYLCHITOBIOSE BINDING PROTEIN DASA"/>
    <property type="match status" value="1"/>
</dbReference>
<dbReference type="InterPro" id="IPR006059">
    <property type="entry name" value="SBP"/>
</dbReference>
<dbReference type="PANTHER" id="PTHR43649">
    <property type="entry name" value="ARABINOSE-BINDING PROTEIN-RELATED"/>
    <property type="match status" value="1"/>
</dbReference>
<accession>A0A8J3LB38</accession>
<dbReference type="PROSITE" id="PS51257">
    <property type="entry name" value="PROKAR_LIPOPROTEIN"/>
    <property type="match status" value="1"/>
</dbReference>
<organism evidence="2 3">
    <name type="scientific">Catellatospora methionotrophica</name>
    <dbReference type="NCBI Taxonomy" id="121620"/>
    <lineage>
        <taxon>Bacteria</taxon>
        <taxon>Bacillati</taxon>
        <taxon>Actinomycetota</taxon>
        <taxon>Actinomycetes</taxon>
        <taxon>Micromonosporales</taxon>
        <taxon>Micromonosporaceae</taxon>
        <taxon>Catellatospora</taxon>
    </lineage>
</organism>
<gene>
    <name evidence="2" type="ORF">Cme02nite_32550</name>
</gene>
<dbReference type="Proteomes" id="UP000660339">
    <property type="component" value="Unassembled WGS sequence"/>
</dbReference>
<evidence type="ECO:0000256" key="1">
    <source>
        <dbReference type="SAM" id="SignalP"/>
    </source>
</evidence>
<comment type="caution">
    <text evidence="2">The sequence shown here is derived from an EMBL/GenBank/DDBJ whole genome shotgun (WGS) entry which is preliminary data.</text>
</comment>
<keyword evidence="1" id="KW-0732">Signal</keyword>
<proteinExistence type="predicted"/>
<evidence type="ECO:0000313" key="3">
    <source>
        <dbReference type="Proteomes" id="UP000660339"/>
    </source>
</evidence>
<dbReference type="AlphaFoldDB" id="A0A8J3LB38"/>
<evidence type="ECO:0000313" key="2">
    <source>
        <dbReference type="EMBL" id="GIG14923.1"/>
    </source>
</evidence>